<dbReference type="EMBL" id="HF547348">
    <property type="protein sequence ID" value="CCO06720.1"/>
    <property type="molecule type" value="Genomic_DNA"/>
</dbReference>
<evidence type="ECO:0000256" key="1">
    <source>
        <dbReference type="SAM" id="Coils"/>
    </source>
</evidence>
<feature type="coiled-coil region" evidence="1">
    <location>
        <begin position="68"/>
        <end position="281"/>
    </location>
</feature>
<reference evidence="2" key="1">
    <citation type="submission" date="2012-10" db="EMBL/GenBank/DDBJ databases">
        <authorList>
            <person name="Lefevre C."/>
        </authorList>
    </citation>
    <scope>NUCLEOTIDE SEQUENCE</scope>
    <source>
        <strain evidence="2">BW-1</strain>
    </source>
</reference>
<proteinExistence type="predicted"/>
<dbReference type="AlphaFoldDB" id="L0R5A5"/>
<sequence length="287" mass="32153">MSDQNKKILLLNHKPEVTEQAKQLFRQFQIITADTLTDIAEKGKDDFDLVITGYAVPSITGDSSFAYLDEIKAAISNIETNLKQDKTAELIEAESLEQHEKILELLNNEIRAHSKEKADNEAKLEAMQEEVNAALLIEQKAEKSIKDAQEHIEIADRARKAAELRAEEAEKSAEEAYQKQQEAEQAANEAIELKLQAEDTAQEALKEKEAAEKTAEAALLEKAQADDKIAKAVAEKTAIIEKLQNQIDTLEGKISATEEKLELTEIEKGKIQEKLEKLQEAWENYVA</sequence>
<protein>
    <submittedName>
        <fullName evidence="2">Putative Methyl-accepting chemotaxis protein</fullName>
    </submittedName>
</protein>
<name>L0R5A5_9BACT</name>
<dbReference type="RefSeq" id="WP_080798310.1">
    <property type="nucleotide sequence ID" value="NZ_LT828540.1"/>
</dbReference>
<evidence type="ECO:0000313" key="3">
    <source>
        <dbReference type="EMBL" id="SLM32771.1"/>
    </source>
</evidence>
<reference evidence="2" key="2">
    <citation type="submission" date="2012-12" db="EMBL/GenBank/DDBJ databases">
        <title>Region harboring genes involved in magnetosome formation of Candidatus Desulfamplus magnetosmortis.</title>
        <authorList>
            <person name="Lefevre C.T."/>
            <person name="Bazylinski D.A."/>
        </authorList>
    </citation>
    <scope>NUCLEOTIDE SEQUENCE</scope>
    <source>
        <strain evidence="2">BW-1</strain>
    </source>
</reference>
<evidence type="ECO:0000313" key="4">
    <source>
        <dbReference type="Proteomes" id="UP000191931"/>
    </source>
</evidence>
<dbReference type="EMBL" id="FWEV01000325">
    <property type="protein sequence ID" value="SLM32771.1"/>
    <property type="molecule type" value="Genomic_DNA"/>
</dbReference>
<gene>
    <name evidence="2" type="ORF">DEMABW1_80114</name>
    <name evidence="3" type="ORF">MTBBW1_80114</name>
</gene>
<reference evidence="3 4" key="3">
    <citation type="submission" date="2017-03" db="EMBL/GenBank/DDBJ databases">
        <authorList>
            <person name="Afonso C.L."/>
            <person name="Miller P.J."/>
            <person name="Scott M.A."/>
            <person name="Spackman E."/>
            <person name="Goraichik I."/>
            <person name="Dimitrov K.M."/>
            <person name="Suarez D.L."/>
            <person name="Swayne D.E."/>
        </authorList>
    </citation>
    <scope>NUCLEOTIDE SEQUENCE [LARGE SCALE GENOMIC DNA]</scope>
    <source>
        <strain evidence="3">PRJEB14757</strain>
    </source>
</reference>
<organism evidence="2">
    <name type="scientific">Desulfamplus magnetovallimortis</name>
    <dbReference type="NCBI Taxonomy" id="1246637"/>
    <lineage>
        <taxon>Bacteria</taxon>
        <taxon>Pseudomonadati</taxon>
        <taxon>Thermodesulfobacteriota</taxon>
        <taxon>Desulfobacteria</taxon>
        <taxon>Desulfobacterales</taxon>
        <taxon>Desulfobacteraceae</taxon>
        <taxon>Desulfamplus</taxon>
    </lineage>
</organism>
<accession>L0R5A5</accession>
<dbReference type="STRING" id="1246637.MTBBW1_80114"/>
<dbReference type="Proteomes" id="UP000191931">
    <property type="component" value="Unassembled WGS sequence"/>
</dbReference>
<keyword evidence="4" id="KW-1185">Reference proteome</keyword>
<keyword evidence="1" id="KW-0175">Coiled coil</keyword>
<evidence type="ECO:0000313" key="2">
    <source>
        <dbReference type="EMBL" id="CCO06720.1"/>
    </source>
</evidence>